<comment type="caution">
    <text evidence="1">The sequence shown here is derived from an EMBL/GenBank/DDBJ whole genome shotgun (WGS) entry which is preliminary data.</text>
</comment>
<dbReference type="AlphaFoldDB" id="A0A2N5TZK0"/>
<gene>
    <name evidence="1" type="ORF">PCANC_20325</name>
</gene>
<accession>A0A2N5TZK0</accession>
<name>A0A2N5TZK0_9BASI</name>
<protein>
    <submittedName>
        <fullName evidence="1">Uncharacterized protein</fullName>
    </submittedName>
</protein>
<sequence>MAEKSNPRYNGSDLEDYDFGLNSEWQNRLMDERSKHNPFWIKTMALGLVLNGGRDYSIVMNTTANQSARRWVERLSQKDQAGDNWIILHRVYQWCAIWEKPP</sequence>
<evidence type="ECO:0000313" key="2">
    <source>
        <dbReference type="Proteomes" id="UP000235388"/>
    </source>
</evidence>
<dbReference type="Proteomes" id="UP000235388">
    <property type="component" value="Unassembled WGS sequence"/>
</dbReference>
<dbReference type="EMBL" id="PGCJ01000362">
    <property type="protein sequence ID" value="PLW30912.1"/>
    <property type="molecule type" value="Genomic_DNA"/>
</dbReference>
<proteinExistence type="predicted"/>
<evidence type="ECO:0000313" key="1">
    <source>
        <dbReference type="EMBL" id="PLW30912.1"/>
    </source>
</evidence>
<reference evidence="1 2" key="1">
    <citation type="submission" date="2017-11" db="EMBL/GenBank/DDBJ databases">
        <title>De novo assembly and phasing of dikaryotic genomes from two isolates of Puccinia coronata f. sp. avenae, the causal agent of oat crown rust.</title>
        <authorList>
            <person name="Miller M.E."/>
            <person name="Zhang Y."/>
            <person name="Omidvar V."/>
            <person name="Sperschneider J."/>
            <person name="Schwessinger B."/>
            <person name="Raley C."/>
            <person name="Palmer J.M."/>
            <person name="Garnica D."/>
            <person name="Upadhyaya N."/>
            <person name="Rathjen J."/>
            <person name="Taylor J.M."/>
            <person name="Park R.F."/>
            <person name="Dodds P.N."/>
            <person name="Hirsch C.D."/>
            <person name="Kianian S.F."/>
            <person name="Figueroa M."/>
        </authorList>
    </citation>
    <scope>NUCLEOTIDE SEQUENCE [LARGE SCALE GENOMIC DNA]</scope>
    <source>
        <strain evidence="1">12NC29</strain>
    </source>
</reference>
<organism evidence="1 2">
    <name type="scientific">Puccinia coronata f. sp. avenae</name>
    <dbReference type="NCBI Taxonomy" id="200324"/>
    <lineage>
        <taxon>Eukaryota</taxon>
        <taxon>Fungi</taxon>
        <taxon>Dikarya</taxon>
        <taxon>Basidiomycota</taxon>
        <taxon>Pucciniomycotina</taxon>
        <taxon>Pucciniomycetes</taxon>
        <taxon>Pucciniales</taxon>
        <taxon>Pucciniaceae</taxon>
        <taxon>Puccinia</taxon>
    </lineage>
</organism>
<keyword evidence="2" id="KW-1185">Reference proteome</keyword>